<proteinExistence type="predicted"/>
<feature type="compositionally biased region" description="Basic and acidic residues" evidence="1">
    <location>
        <begin position="45"/>
        <end position="60"/>
    </location>
</feature>
<comment type="caution">
    <text evidence="2">The sequence shown here is derived from an EMBL/GenBank/DDBJ whole genome shotgun (WGS) entry which is preliminary data.</text>
</comment>
<dbReference type="AlphaFoldDB" id="A0AA40KYB2"/>
<dbReference type="Proteomes" id="UP001177670">
    <property type="component" value="Unassembled WGS sequence"/>
</dbReference>
<organism evidence="2 3">
    <name type="scientific">Melipona bicolor</name>
    <dbReference type="NCBI Taxonomy" id="60889"/>
    <lineage>
        <taxon>Eukaryota</taxon>
        <taxon>Metazoa</taxon>
        <taxon>Ecdysozoa</taxon>
        <taxon>Arthropoda</taxon>
        <taxon>Hexapoda</taxon>
        <taxon>Insecta</taxon>
        <taxon>Pterygota</taxon>
        <taxon>Neoptera</taxon>
        <taxon>Endopterygota</taxon>
        <taxon>Hymenoptera</taxon>
        <taxon>Apocrita</taxon>
        <taxon>Aculeata</taxon>
        <taxon>Apoidea</taxon>
        <taxon>Anthophila</taxon>
        <taxon>Apidae</taxon>
        <taxon>Melipona</taxon>
    </lineage>
</organism>
<evidence type="ECO:0000313" key="2">
    <source>
        <dbReference type="EMBL" id="KAK1137704.1"/>
    </source>
</evidence>
<gene>
    <name evidence="2" type="ORF">K0M31_002200</name>
</gene>
<sequence length="83" mass="9107">MPVIIGCTKENNCKRLAFLRAKMIEEARAAEKDKGGETGTSSENPGKKSPDNEFDRESRVAEQQNSESAEKEAEVSSENSRSS</sequence>
<dbReference type="EMBL" id="JAHYIQ010000001">
    <property type="protein sequence ID" value="KAK1137704.1"/>
    <property type="molecule type" value="Genomic_DNA"/>
</dbReference>
<protein>
    <submittedName>
        <fullName evidence="2">Uncharacterized protein</fullName>
    </submittedName>
</protein>
<accession>A0AA40KYB2</accession>
<evidence type="ECO:0000256" key="1">
    <source>
        <dbReference type="SAM" id="MobiDB-lite"/>
    </source>
</evidence>
<keyword evidence="3" id="KW-1185">Reference proteome</keyword>
<name>A0AA40KYB2_9HYME</name>
<evidence type="ECO:0000313" key="3">
    <source>
        <dbReference type="Proteomes" id="UP001177670"/>
    </source>
</evidence>
<feature type="region of interest" description="Disordered" evidence="1">
    <location>
        <begin position="29"/>
        <end position="83"/>
    </location>
</feature>
<reference evidence="2" key="1">
    <citation type="submission" date="2021-10" db="EMBL/GenBank/DDBJ databases">
        <title>Melipona bicolor Genome sequencing and assembly.</title>
        <authorList>
            <person name="Araujo N.S."/>
            <person name="Arias M.C."/>
        </authorList>
    </citation>
    <scope>NUCLEOTIDE SEQUENCE</scope>
    <source>
        <strain evidence="2">USP_2M_L1-L4_2017</strain>
        <tissue evidence="2">Whole body</tissue>
    </source>
</reference>